<evidence type="ECO:0000313" key="3">
    <source>
        <dbReference type="Proteomes" id="UP000034832"/>
    </source>
</evidence>
<feature type="compositionally biased region" description="Polar residues" evidence="1">
    <location>
        <begin position="61"/>
        <end position="74"/>
    </location>
</feature>
<feature type="region of interest" description="Disordered" evidence="1">
    <location>
        <begin position="44"/>
        <end position="96"/>
    </location>
</feature>
<sequence length="96" mass="9993">MPAQNLARLAAVDPVATTLVPMPFKALFLSLALLFLAGCATKPAVSAGPDPSDPGARTSRAEYSSTLGRYTSQRPVAPAAWKKQNEQVAPAPKSGE</sequence>
<accession>A0A4U6BVY0</accession>
<dbReference type="Proteomes" id="UP000034832">
    <property type="component" value="Unassembled WGS sequence"/>
</dbReference>
<keyword evidence="3" id="KW-1185">Reference proteome</keyword>
<dbReference type="STRING" id="211460.YH63_08505"/>
<proteinExistence type="predicted"/>
<comment type="caution">
    <text evidence="2">The sequence shown here is derived from an EMBL/GenBank/DDBJ whole genome shotgun (WGS) entry which is preliminary data.</text>
</comment>
<reference evidence="2" key="1">
    <citation type="submission" date="2019-04" db="EMBL/GenBank/DDBJ databases">
        <title>Whole genome sequencing of cave bacteria.</title>
        <authorList>
            <person name="Gan H.M."/>
            <person name="Barton H."/>
            <person name="Savka M.A."/>
        </authorList>
    </citation>
    <scope>NUCLEOTIDE SEQUENCE [LARGE SCALE GENOMIC DNA]</scope>
    <source>
        <strain evidence="2">LC387</strain>
    </source>
</reference>
<name>A0A4U6BVY0_9BRAD</name>
<protein>
    <submittedName>
        <fullName evidence="2">Uncharacterized protein</fullName>
    </submittedName>
</protein>
<dbReference type="AlphaFoldDB" id="A0A4U6BVY0"/>
<dbReference type="RefSeq" id="WP_052753906.1">
    <property type="nucleotide sequence ID" value="NZ_LBIA02000001.1"/>
</dbReference>
<evidence type="ECO:0000256" key="1">
    <source>
        <dbReference type="SAM" id="MobiDB-lite"/>
    </source>
</evidence>
<organism evidence="2 3">
    <name type="scientific">Afipia massiliensis</name>
    <dbReference type="NCBI Taxonomy" id="211460"/>
    <lineage>
        <taxon>Bacteria</taxon>
        <taxon>Pseudomonadati</taxon>
        <taxon>Pseudomonadota</taxon>
        <taxon>Alphaproteobacteria</taxon>
        <taxon>Hyphomicrobiales</taxon>
        <taxon>Nitrobacteraceae</taxon>
        <taxon>Afipia</taxon>
    </lineage>
</organism>
<gene>
    <name evidence="2" type="ORF">YH63_010475</name>
</gene>
<dbReference type="OrthoDB" id="8129775at2"/>
<dbReference type="EMBL" id="LBIA02000001">
    <property type="protein sequence ID" value="TKT73955.1"/>
    <property type="molecule type" value="Genomic_DNA"/>
</dbReference>
<evidence type="ECO:0000313" key="2">
    <source>
        <dbReference type="EMBL" id="TKT73955.1"/>
    </source>
</evidence>